<dbReference type="PANTHER" id="PTHR47364:SF2">
    <property type="entry name" value="CYSTEINE PROTEINASE INHIBITOR 5"/>
    <property type="match status" value="1"/>
</dbReference>
<organism evidence="5 8">
    <name type="scientific">Medicago truncatula</name>
    <name type="common">Barrel medic</name>
    <name type="synonym">Medicago tribuloides</name>
    <dbReference type="NCBI Taxonomy" id="3880"/>
    <lineage>
        <taxon>Eukaryota</taxon>
        <taxon>Viridiplantae</taxon>
        <taxon>Streptophyta</taxon>
        <taxon>Embryophyta</taxon>
        <taxon>Tracheophyta</taxon>
        <taxon>Spermatophyta</taxon>
        <taxon>Magnoliopsida</taxon>
        <taxon>eudicotyledons</taxon>
        <taxon>Gunneridae</taxon>
        <taxon>Pentapetalae</taxon>
        <taxon>rosids</taxon>
        <taxon>fabids</taxon>
        <taxon>Fabales</taxon>
        <taxon>Fabaceae</taxon>
        <taxon>Papilionoideae</taxon>
        <taxon>50 kb inversion clade</taxon>
        <taxon>NPAAA clade</taxon>
        <taxon>Hologalegina</taxon>
        <taxon>IRL clade</taxon>
        <taxon>Trifolieae</taxon>
        <taxon>Medicago</taxon>
    </lineage>
</organism>
<gene>
    <name evidence="5" type="ordered locus">MTR_6g022420</name>
    <name evidence="6" type="ORF">MtrunA17_Chr6g0458541</name>
</gene>
<dbReference type="Proteomes" id="UP000265566">
    <property type="component" value="Chromosome 6"/>
</dbReference>
<dbReference type="CDD" id="cd00042">
    <property type="entry name" value="CY"/>
    <property type="match status" value="1"/>
</dbReference>
<evidence type="ECO:0000256" key="3">
    <source>
        <dbReference type="SAM" id="SignalP"/>
    </source>
</evidence>
<dbReference type="PANTHER" id="PTHR47364">
    <property type="entry name" value="CYSTEINE PROTEINASE INHIBITOR 5"/>
    <property type="match status" value="1"/>
</dbReference>
<dbReference type="Proteomes" id="UP000002051">
    <property type="component" value="Chromosome 6"/>
</dbReference>
<keyword evidence="1" id="KW-0646">Protease inhibitor</keyword>
<accession>A0A072U6P0</accession>
<evidence type="ECO:0000259" key="4">
    <source>
        <dbReference type="Pfam" id="PF16845"/>
    </source>
</evidence>
<dbReference type="EMBL" id="CM001222">
    <property type="protein sequence ID" value="KEH25404.1"/>
    <property type="molecule type" value="Genomic_DNA"/>
</dbReference>
<dbReference type="Gene3D" id="3.10.450.10">
    <property type="match status" value="1"/>
</dbReference>
<feature type="chain" id="PRO_5014483296" evidence="3">
    <location>
        <begin position="23"/>
        <end position="111"/>
    </location>
</feature>
<dbReference type="HOGENOM" id="CLU_113093_5_1_1"/>
<dbReference type="InterPro" id="IPR000010">
    <property type="entry name" value="Cystatin_dom"/>
</dbReference>
<dbReference type="Gramene" id="rna34836">
    <property type="protein sequence ID" value="RHN50539.1"/>
    <property type="gene ID" value="gene34836"/>
</dbReference>
<dbReference type="GO" id="GO:0004869">
    <property type="term" value="F:cysteine-type endopeptidase inhibitor activity"/>
    <property type="evidence" value="ECO:0007669"/>
    <property type="project" value="UniProtKB-KW"/>
</dbReference>
<proteinExistence type="predicted"/>
<dbReference type="EMBL" id="PSQE01000006">
    <property type="protein sequence ID" value="RHN50539.1"/>
    <property type="molecule type" value="Genomic_DNA"/>
</dbReference>
<keyword evidence="2" id="KW-0789">Thiol protease inhibitor</keyword>
<evidence type="ECO:0000313" key="5">
    <source>
        <dbReference type="EMBL" id="KEH25404.1"/>
    </source>
</evidence>
<name>A0A072U6P0_MEDTR</name>
<reference evidence="5 8" key="1">
    <citation type="journal article" date="2011" name="Nature">
        <title>The Medicago genome provides insight into the evolution of rhizobial symbioses.</title>
        <authorList>
            <person name="Young N.D."/>
            <person name="Debelle F."/>
            <person name="Oldroyd G.E."/>
            <person name="Geurts R."/>
            <person name="Cannon S.B."/>
            <person name="Udvardi M.K."/>
            <person name="Benedito V.A."/>
            <person name="Mayer K.F."/>
            <person name="Gouzy J."/>
            <person name="Schoof H."/>
            <person name="Van de Peer Y."/>
            <person name="Proost S."/>
            <person name="Cook D.R."/>
            <person name="Meyers B.C."/>
            <person name="Spannagl M."/>
            <person name="Cheung F."/>
            <person name="De Mita S."/>
            <person name="Krishnakumar V."/>
            <person name="Gundlach H."/>
            <person name="Zhou S."/>
            <person name="Mudge J."/>
            <person name="Bharti A.K."/>
            <person name="Murray J.D."/>
            <person name="Naoumkina M.A."/>
            <person name="Rosen B."/>
            <person name="Silverstein K.A."/>
            <person name="Tang H."/>
            <person name="Rombauts S."/>
            <person name="Zhao P.X."/>
            <person name="Zhou P."/>
            <person name="Barbe V."/>
            <person name="Bardou P."/>
            <person name="Bechner M."/>
            <person name="Bellec A."/>
            <person name="Berger A."/>
            <person name="Berges H."/>
            <person name="Bidwell S."/>
            <person name="Bisseling T."/>
            <person name="Choisne N."/>
            <person name="Couloux A."/>
            <person name="Denny R."/>
            <person name="Deshpande S."/>
            <person name="Dai X."/>
            <person name="Doyle J.J."/>
            <person name="Dudez A.M."/>
            <person name="Farmer A.D."/>
            <person name="Fouteau S."/>
            <person name="Franken C."/>
            <person name="Gibelin C."/>
            <person name="Gish J."/>
            <person name="Goldstein S."/>
            <person name="Gonzalez A.J."/>
            <person name="Green P.J."/>
            <person name="Hallab A."/>
            <person name="Hartog M."/>
            <person name="Hua A."/>
            <person name="Humphray S.J."/>
            <person name="Jeong D.H."/>
            <person name="Jing Y."/>
            <person name="Jocker A."/>
            <person name="Kenton S.M."/>
            <person name="Kim D.J."/>
            <person name="Klee K."/>
            <person name="Lai H."/>
            <person name="Lang C."/>
            <person name="Lin S."/>
            <person name="Macmil S.L."/>
            <person name="Magdelenat G."/>
            <person name="Matthews L."/>
            <person name="McCorrison J."/>
            <person name="Monaghan E.L."/>
            <person name="Mun J.H."/>
            <person name="Najar F.Z."/>
            <person name="Nicholson C."/>
            <person name="Noirot C."/>
            <person name="O'Bleness M."/>
            <person name="Paule C.R."/>
            <person name="Poulain J."/>
            <person name="Prion F."/>
            <person name="Qin B."/>
            <person name="Qu C."/>
            <person name="Retzel E.F."/>
            <person name="Riddle C."/>
            <person name="Sallet E."/>
            <person name="Samain S."/>
            <person name="Samson N."/>
            <person name="Sanders I."/>
            <person name="Saurat O."/>
            <person name="Scarpelli C."/>
            <person name="Schiex T."/>
            <person name="Segurens B."/>
            <person name="Severin A.J."/>
            <person name="Sherrier D.J."/>
            <person name="Shi R."/>
            <person name="Sims S."/>
            <person name="Singer S.R."/>
            <person name="Sinharoy S."/>
            <person name="Sterck L."/>
            <person name="Viollet A."/>
            <person name="Wang B.B."/>
            <person name="Wang K."/>
            <person name="Wang M."/>
            <person name="Wang X."/>
            <person name="Warfsmann J."/>
            <person name="Weissenbach J."/>
            <person name="White D.D."/>
            <person name="White J.D."/>
            <person name="Wiley G.B."/>
            <person name="Wincker P."/>
            <person name="Xing Y."/>
            <person name="Yang L."/>
            <person name="Yao Z."/>
            <person name="Ying F."/>
            <person name="Zhai J."/>
            <person name="Zhou L."/>
            <person name="Zuber A."/>
            <person name="Denarie J."/>
            <person name="Dixon R.A."/>
            <person name="May G.D."/>
            <person name="Schwartz D.C."/>
            <person name="Rogers J."/>
            <person name="Quetier F."/>
            <person name="Town C.D."/>
            <person name="Roe B.A."/>
        </authorList>
    </citation>
    <scope>NUCLEOTIDE SEQUENCE [LARGE SCALE GENOMIC DNA]</scope>
    <source>
        <strain evidence="5">A17</strain>
        <strain evidence="7 8">cv. Jemalong A17</strain>
    </source>
</reference>
<evidence type="ECO:0000313" key="7">
    <source>
        <dbReference type="EnsemblPlants" id="KEH25404"/>
    </source>
</evidence>
<keyword evidence="8" id="KW-1185">Reference proteome</keyword>
<sequence length="111" mass="12497">MRFQSLFLILVVLFASAATNQALNIRDLNISDPYVIDIAKFAVTEHNKQVTEGKLKFEKLVGGLSSDVDDETHYIFNISANNGSTSNRYLSYVGEKPPNHFYLALFEILPK</sequence>
<feature type="signal peptide" evidence="3">
    <location>
        <begin position="1"/>
        <end position="22"/>
    </location>
</feature>
<reference evidence="5 8" key="2">
    <citation type="journal article" date="2014" name="BMC Genomics">
        <title>An improved genome release (version Mt4.0) for the model legume Medicago truncatula.</title>
        <authorList>
            <person name="Tang H."/>
            <person name="Krishnakumar V."/>
            <person name="Bidwell S."/>
            <person name="Rosen B."/>
            <person name="Chan A."/>
            <person name="Zhou S."/>
            <person name="Gentzbittel L."/>
            <person name="Childs K.L."/>
            <person name="Yandell M."/>
            <person name="Gundlach H."/>
            <person name="Mayer K.F."/>
            <person name="Schwartz D.C."/>
            <person name="Town C.D."/>
        </authorList>
    </citation>
    <scope>GENOME REANNOTATION</scope>
    <source>
        <strain evidence="5">A17</strain>
        <strain evidence="7 8">cv. Jemalong A17</strain>
    </source>
</reference>
<reference evidence="6" key="4">
    <citation type="journal article" date="2018" name="Nat. Plants">
        <title>Whole-genome landscape of Medicago truncatula symbiotic genes.</title>
        <authorList>
            <person name="Pecrix Y."/>
            <person name="Gamas P."/>
            <person name="Carrere S."/>
        </authorList>
    </citation>
    <scope>NUCLEOTIDE SEQUENCE</scope>
    <source>
        <tissue evidence="6">Leaves</tissue>
    </source>
</reference>
<evidence type="ECO:0000313" key="8">
    <source>
        <dbReference type="Proteomes" id="UP000002051"/>
    </source>
</evidence>
<protein>
    <submittedName>
        <fullName evidence="5">Cysteine proteinase inhibitor 5</fullName>
    </submittedName>
    <submittedName>
        <fullName evidence="6">Putative Cystatin domain-containing protein</fullName>
    </submittedName>
</protein>
<evidence type="ECO:0000256" key="2">
    <source>
        <dbReference type="ARBA" id="ARBA00022704"/>
    </source>
</evidence>
<reference evidence="7" key="3">
    <citation type="submission" date="2015-04" db="UniProtKB">
        <authorList>
            <consortium name="EnsemblPlants"/>
        </authorList>
    </citation>
    <scope>IDENTIFICATION</scope>
    <source>
        <strain evidence="7">cv. Jemalong A17</strain>
    </source>
</reference>
<evidence type="ECO:0000256" key="1">
    <source>
        <dbReference type="ARBA" id="ARBA00022690"/>
    </source>
</evidence>
<feature type="domain" description="Cystatin" evidence="4">
    <location>
        <begin position="29"/>
        <end position="101"/>
    </location>
</feature>
<keyword evidence="3" id="KW-0732">Signal</keyword>
<evidence type="ECO:0000313" key="6">
    <source>
        <dbReference type="EMBL" id="RHN50539.1"/>
    </source>
</evidence>
<dbReference type="Pfam" id="PF16845">
    <property type="entry name" value="SQAPI"/>
    <property type="match status" value="1"/>
</dbReference>
<dbReference type="SUPFAM" id="SSF54403">
    <property type="entry name" value="Cystatin/monellin"/>
    <property type="match status" value="1"/>
</dbReference>
<dbReference type="EnsemblPlants" id="KEH25404">
    <property type="protein sequence ID" value="KEH25404"/>
    <property type="gene ID" value="MTR_6g022420"/>
</dbReference>
<dbReference type="InterPro" id="IPR046350">
    <property type="entry name" value="Cystatin_sf"/>
</dbReference>
<dbReference type="AlphaFoldDB" id="A0A072U6P0"/>